<dbReference type="SUPFAM" id="SSF52096">
    <property type="entry name" value="ClpP/crotonase"/>
    <property type="match status" value="1"/>
</dbReference>
<keyword evidence="4" id="KW-1185">Reference proteome</keyword>
<comment type="caution">
    <text evidence="3">The sequence shown here is derived from an EMBL/GenBank/DDBJ whole genome shotgun (WGS) entry which is preliminary data.</text>
</comment>
<dbReference type="InterPro" id="IPR029045">
    <property type="entry name" value="ClpP/crotonase-like_dom_sf"/>
</dbReference>
<evidence type="ECO:0000313" key="4">
    <source>
        <dbReference type="Proteomes" id="UP000019491"/>
    </source>
</evidence>
<dbReference type="Proteomes" id="UP000019491">
    <property type="component" value="Unassembled WGS sequence"/>
</dbReference>
<proteinExistence type="predicted"/>
<organism evidence="3 4">
    <name type="scientific">Rhodococcus wratislaviensis NBRC 100605</name>
    <dbReference type="NCBI Taxonomy" id="1219028"/>
    <lineage>
        <taxon>Bacteria</taxon>
        <taxon>Bacillati</taxon>
        <taxon>Actinomycetota</taxon>
        <taxon>Actinomycetes</taxon>
        <taxon>Mycobacteriales</taxon>
        <taxon>Nocardiaceae</taxon>
        <taxon>Rhodococcus</taxon>
    </lineage>
</organism>
<feature type="region of interest" description="Disordered" evidence="1">
    <location>
        <begin position="26"/>
        <end position="49"/>
    </location>
</feature>
<feature type="domain" description="Acetyl-coenzyme A carboxylase carboxyl transferase subunit beta" evidence="2">
    <location>
        <begin position="1"/>
        <end position="32"/>
    </location>
</feature>
<name>X0QKL5_RHOWR</name>
<dbReference type="InterPro" id="IPR034733">
    <property type="entry name" value="AcCoA_carboxyl_beta"/>
</dbReference>
<dbReference type="Gene3D" id="3.90.226.10">
    <property type="entry name" value="2-enoyl-CoA Hydratase, Chain A, domain 1"/>
    <property type="match status" value="1"/>
</dbReference>
<protein>
    <submittedName>
        <fullName evidence="3">Putative acyl-CoA carboxylase beta chain</fullName>
    </submittedName>
</protein>
<reference evidence="3 4" key="1">
    <citation type="submission" date="2014-02" db="EMBL/GenBank/DDBJ databases">
        <title>Whole genome shotgun sequence of Rhodococcus wratislaviensis NBRC 100605.</title>
        <authorList>
            <person name="Hosoyama A."/>
            <person name="Tsuchikane K."/>
            <person name="Yoshida I."/>
            <person name="Ohji S."/>
            <person name="Ichikawa N."/>
            <person name="Yamazoe A."/>
            <person name="Fujita N."/>
        </authorList>
    </citation>
    <scope>NUCLEOTIDE SEQUENCE [LARGE SCALE GENOMIC DNA]</scope>
    <source>
        <strain evidence="3 4">NBRC 100605</strain>
    </source>
</reference>
<dbReference type="Pfam" id="PF01039">
    <property type="entry name" value="Carboxyl_trans"/>
    <property type="match status" value="1"/>
</dbReference>
<evidence type="ECO:0000259" key="2">
    <source>
        <dbReference type="Pfam" id="PF01039"/>
    </source>
</evidence>
<dbReference type="AlphaFoldDB" id="X0QKL5"/>
<sequence length="49" mass="4996">MFVTGPGVIKSVTGEDVTLDELGGARAQAENGNVPPRRAEQGSSVRLGA</sequence>
<evidence type="ECO:0000313" key="3">
    <source>
        <dbReference type="EMBL" id="GAF51386.1"/>
    </source>
</evidence>
<accession>X0QKL5</accession>
<gene>
    <name evidence="3" type="ORF">RW1_097_02620</name>
</gene>
<evidence type="ECO:0000256" key="1">
    <source>
        <dbReference type="SAM" id="MobiDB-lite"/>
    </source>
</evidence>
<dbReference type="EMBL" id="BAWF01000097">
    <property type="protein sequence ID" value="GAF51386.1"/>
    <property type="molecule type" value="Genomic_DNA"/>
</dbReference>